<evidence type="ECO:0000259" key="3">
    <source>
        <dbReference type="PROSITE" id="PS51831"/>
    </source>
</evidence>
<dbReference type="InterPro" id="IPR006674">
    <property type="entry name" value="HD_domain"/>
</dbReference>
<feature type="domain" description="HD" evidence="3">
    <location>
        <begin position="75"/>
        <end position="219"/>
    </location>
</feature>
<proteinExistence type="inferred from homology"/>
<dbReference type="SMART" id="SM00471">
    <property type="entry name" value="HDc"/>
    <property type="match status" value="1"/>
</dbReference>
<dbReference type="AlphaFoldDB" id="A0A154IBD5"/>
<keyword evidence="1 2" id="KW-0378">Hydrolase</keyword>
<dbReference type="RefSeq" id="WP_062944679.1">
    <property type="nucleotide sequence ID" value="NZ_CP171844.1"/>
</dbReference>
<protein>
    <recommendedName>
        <fullName evidence="2">Deoxyguanosinetriphosphate triphosphohydrolase-like protein</fullName>
    </recommendedName>
</protein>
<dbReference type="InterPro" id="IPR003607">
    <property type="entry name" value="HD/PDEase_dom"/>
</dbReference>
<dbReference type="NCBIfam" id="NF002328">
    <property type="entry name" value="PRK01286.1-3"/>
    <property type="match status" value="1"/>
</dbReference>
<evidence type="ECO:0000256" key="2">
    <source>
        <dbReference type="HAMAP-Rule" id="MF_01212"/>
    </source>
</evidence>
<accession>A0A154IBD5</accession>
<dbReference type="NCBIfam" id="NF002326">
    <property type="entry name" value="PRK01286.1-1"/>
    <property type="match status" value="1"/>
</dbReference>
<dbReference type="InterPro" id="IPR051094">
    <property type="entry name" value="Diverse_Catalytic_Enzymes"/>
</dbReference>
<comment type="similarity">
    <text evidence="2">Belongs to the dGTPase family. Type 2 subfamily.</text>
</comment>
<dbReference type="InterPro" id="IPR006261">
    <property type="entry name" value="dGTPase"/>
</dbReference>
<dbReference type="PANTHER" id="PTHR35795">
    <property type="entry name" value="SLR1885 PROTEIN"/>
    <property type="match status" value="1"/>
</dbReference>
<dbReference type="InterPro" id="IPR026875">
    <property type="entry name" value="PHydrolase_assoc_dom"/>
</dbReference>
<dbReference type="CDD" id="cd00077">
    <property type="entry name" value="HDc"/>
    <property type="match status" value="1"/>
</dbReference>
<dbReference type="GO" id="GO:0016793">
    <property type="term" value="F:triphosphoric monoester hydrolase activity"/>
    <property type="evidence" value="ECO:0007669"/>
    <property type="project" value="InterPro"/>
</dbReference>
<gene>
    <name evidence="4" type="ORF">A4A59_04405</name>
</gene>
<sequence length="405" mass="45718">MTIDTRALGFGSSERAVYAADPWTTRGRLYQEDGSPTRSDFQRDRDRIVHTTAFRRLKHKTQVFIAQDGDHYRTRLTHTIEVAQIARALARALKLDEDLAEGVALVHDFGHTPFGHTGEDALHEVLLPYGGFDHNAQSLRIVTKLERRYAEFDGINLTWESLEGLVKHNGPLLTADGLGTRGPVPQPILDYCELHDLELATYASLEAQVAAIADDIAYNTHDIDDGLRSGYLTFDMLEEIPFLAGLMAEVRARYPHLEPSRFTHEIMRRQITRMVEDVIGVAQQRLSLLRPENAADIRAADQVIATFSEGMAETDRQIKAMLFKRIYRNPDIMRIRAGAAQIVTDLFAAYMANPKEMQSHYWVDHIAGLSDAPKARHVGDYLAGMTDTYAISAHRRLFDHTPDLR</sequence>
<organism evidence="4">
    <name type="scientific">Rhizobium leguminosarum</name>
    <dbReference type="NCBI Taxonomy" id="384"/>
    <lineage>
        <taxon>Bacteria</taxon>
        <taxon>Pseudomonadati</taxon>
        <taxon>Pseudomonadota</taxon>
        <taxon>Alphaproteobacteria</taxon>
        <taxon>Hyphomicrobiales</taxon>
        <taxon>Rhizobiaceae</taxon>
        <taxon>Rhizobium/Agrobacterium group</taxon>
        <taxon>Rhizobium</taxon>
    </lineage>
</organism>
<dbReference type="Gene3D" id="1.10.3210.10">
    <property type="entry name" value="Hypothetical protein af1432"/>
    <property type="match status" value="1"/>
</dbReference>
<dbReference type="PROSITE" id="PS51831">
    <property type="entry name" value="HD"/>
    <property type="match status" value="1"/>
</dbReference>
<dbReference type="Pfam" id="PF13286">
    <property type="entry name" value="HD_assoc"/>
    <property type="match status" value="1"/>
</dbReference>
<dbReference type="Pfam" id="PF01966">
    <property type="entry name" value="HD"/>
    <property type="match status" value="1"/>
</dbReference>
<dbReference type="HAMAP" id="MF_01212">
    <property type="entry name" value="dGTPase_type2"/>
    <property type="match status" value="1"/>
</dbReference>
<dbReference type="SUPFAM" id="SSF109604">
    <property type="entry name" value="HD-domain/PDEase-like"/>
    <property type="match status" value="1"/>
</dbReference>
<dbReference type="InterPro" id="IPR023023">
    <property type="entry name" value="dNTPase_2"/>
</dbReference>
<reference evidence="4" key="1">
    <citation type="submission" date="2016-03" db="EMBL/GenBank/DDBJ databases">
        <title>Microsymbionts genomes from the relict species Vavilovia formosa.</title>
        <authorList>
            <person name="Chirak E."/>
            <person name="Kimeklis A."/>
            <person name="Kopat V."/>
            <person name="Andronov E."/>
        </authorList>
    </citation>
    <scope>NUCLEOTIDE SEQUENCE [LARGE SCALE GENOMIC DNA]</scope>
    <source>
        <strain evidence="4">Vaf12</strain>
    </source>
</reference>
<name>A0A154IBD5_RHILE</name>
<dbReference type="NCBIfam" id="TIGR01353">
    <property type="entry name" value="dGTP_triPase"/>
    <property type="match status" value="1"/>
</dbReference>
<evidence type="ECO:0000256" key="1">
    <source>
        <dbReference type="ARBA" id="ARBA00022801"/>
    </source>
</evidence>
<dbReference type="PANTHER" id="PTHR35795:SF1">
    <property type="entry name" value="BIS(5'-NUCLEOSYL)-TETRAPHOSPHATASE, SYMMETRICAL"/>
    <property type="match status" value="1"/>
</dbReference>
<dbReference type="EMBL" id="LVYU01000134">
    <property type="protein sequence ID" value="KZA97407.1"/>
    <property type="molecule type" value="Genomic_DNA"/>
</dbReference>
<evidence type="ECO:0000313" key="4">
    <source>
        <dbReference type="EMBL" id="KZA97407.1"/>
    </source>
</evidence>
<comment type="caution">
    <text evidence="4">The sequence shown here is derived from an EMBL/GenBank/DDBJ whole genome shotgun (WGS) entry which is preliminary data.</text>
</comment>